<sequence>MKEAQTAQDDNAVKPLIVVSSKGLSRPANLPMSGQFHGRKLQWRPTIGSRKITNAKGTQWSQTHIDATLEITSQGTGDVSHLVHSNKQSEDYNPLQERRSSANLVVKRAELGGSSTTLRADSKTLSQATGARCSPVEKCDAWVKNRDNELGSISKGKEQHSANARALRGFHCPFGQSSQLSLRGSSLTSLNRKTRAALEPQRAQRAHQEWTTLNIQTCLRTCWNFTERDV</sequence>
<dbReference type="OrthoDB" id="5965753at2759"/>
<evidence type="ECO:0000313" key="2">
    <source>
        <dbReference type="Proteomes" id="UP001163046"/>
    </source>
</evidence>
<protein>
    <submittedName>
        <fullName evidence="1">Uncharacterized protein</fullName>
    </submittedName>
</protein>
<accession>A0A9W9YIH6</accession>
<dbReference type="AlphaFoldDB" id="A0A9W9YIH6"/>
<dbReference type="Proteomes" id="UP001163046">
    <property type="component" value="Unassembled WGS sequence"/>
</dbReference>
<reference evidence="1" key="1">
    <citation type="submission" date="2023-01" db="EMBL/GenBank/DDBJ databases">
        <title>Genome assembly of the deep-sea coral Lophelia pertusa.</title>
        <authorList>
            <person name="Herrera S."/>
            <person name="Cordes E."/>
        </authorList>
    </citation>
    <scope>NUCLEOTIDE SEQUENCE</scope>
    <source>
        <strain evidence="1">USNM1676648</strain>
        <tissue evidence="1">Polyp</tissue>
    </source>
</reference>
<evidence type="ECO:0000313" key="1">
    <source>
        <dbReference type="EMBL" id="KAJ7339423.1"/>
    </source>
</evidence>
<organism evidence="1 2">
    <name type="scientific">Desmophyllum pertusum</name>
    <dbReference type="NCBI Taxonomy" id="174260"/>
    <lineage>
        <taxon>Eukaryota</taxon>
        <taxon>Metazoa</taxon>
        <taxon>Cnidaria</taxon>
        <taxon>Anthozoa</taxon>
        <taxon>Hexacorallia</taxon>
        <taxon>Scleractinia</taxon>
        <taxon>Caryophylliina</taxon>
        <taxon>Caryophylliidae</taxon>
        <taxon>Desmophyllum</taxon>
    </lineage>
</organism>
<gene>
    <name evidence="1" type="ORF">OS493_005821</name>
</gene>
<comment type="caution">
    <text evidence="1">The sequence shown here is derived from an EMBL/GenBank/DDBJ whole genome shotgun (WGS) entry which is preliminary data.</text>
</comment>
<keyword evidence="2" id="KW-1185">Reference proteome</keyword>
<name>A0A9W9YIH6_9CNID</name>
<proteinExistence type="predicted"/>
<dbReference type="EMBL" id="MU827779">
    <property type="protein sequence ID" value="KAJ7339423.1"/>
    <property type="molecule type" value="Genomic_DNA"/>
</dbReference>